<name>A0ACC2IQI1_9PLEO</name>
<protein>
    <submittedName>
        <fullName evidence="1">Uncharacterized protein</fullName>
    </submittedName>
</protein>
<sequence>MPTETASISHLSERIADLTKRFANGSHIDVKLQQQIVVLAEKLAIATREPDENVYHTATQIAHNAALRSIIAMGVFEALPADETSISTQTLAAQLKVDKDLLGNSTLASDLCTTHTIDADRLMRALASTHFFLNPSPNHYAHTPLSRCYTTIAPRAMTAQMYDFTSQGVFALPRFLRGNNFSSAGTYTDGPFQLGAATNLGFWEYLGAEPERMALFSAGMRAGTTIGCGRASGAFPFGVALADCGEKDVAVVDIGGGRGQALEAIKKDWKGVRGRLVLQDLPHVVKDGAQKGLPAWMETSCASFFEPQSVIGARIYYFRRIFHDWDQVKGREILLNTKGAMNEYSRILITDMVLPDVDAPRDMALQDLNMMSFGGMERSEQQWRELVGSAGLVLRRVWLSKDGAKHAVVEVVLPEFQGVDVHETEGMRGAS</sequence>
<proteinExistence type="predicted"/>
<reference evidence="1" key="1">
    <citation type="submission" date="2022-11" db="EMBL/GenBank/DDBJ databases">
        <title>Genome Sequence of Boeremia exigua.</title>
        <authorList>
            <person name="Buettner E."/>
        </authorList>
    </citation>
    <scope>NUCLEOTIDE SEQUENCE</scope>
    <source>
        <strain evidence="1">CU02</strain>
    </source>
</reference>
<dbReference type="Proteomes" id="UP001153331">
    <property type="component" value="Unassembled WGS sequence"/>
</dbReference>
<comment type="caution">
    <text evidence="1">The sequence shown here is derived from an EMBL/GenBank/DDBJ whole genome shotgun (WGS) entry which is preliminary data.</text>
</comment>
<accession>A0ACC2IQI1</accession>
<evidence type="ECO:0000313" key="2">
    <source>
        <dbReference type="Proteomes" id="UP001153331"/>
    </source>
</evidence>
<dbReference type="EMBL" id="JAPHNI010000054">
    <property type="protein sequence ID" value="KAJ8117401.1"/>
    <property type="molecule type" value="Genomic_DNA"/>
</dbReference>
<organism evidence="1 2">
    <name type="scientific">Boeremia exigua</name>
    <dbReference type="NCBI Taxonomy" id="749465"/>
    <lineage>
        <taxon>Eukaryota</taxon>
        <taxon>Fungi</taxon>
        <taxon>Dikarya</taxon>
        <taxon>Ascomycota</taxon>
        <taxon>Pezizomycotina</taxon>
        <taxon>Dothideomycetes</taxon>
        <taxon>Pleosporomycetidae</taxon>
        <taxon>Pleosporales</taxon>
        <taxon>Pleosporineae</taxon>
        <taxon>Didymellaceae</taxon>
        <taxon>Boeremia</taxon>
    </lineage>
</organism>
<evidence type="ECO:0000313" key="1">
    <source>
        <dbReference type="EMBL" id="KAJ8117401.1"/>
    </source>
</evidence>
<gene>
    <name evidence="1" type="ORF">OPT61_g1400</name>
</gene>
<keyword evidence="2" id="KW-1185">Reference proteome</keyword>